<evidence type="ECO:0000313" key="2">
    <source>
        <dbReference type="EMBL" id="KAK0400913.1"/>
    </source>
</evidence>
<keyword evidence="1" id="KW-0812">Transmembrane</keyword>
<feature type="transmembrane region" description="Helical" evidence="1">
    <location>
        <begin position="150"/>
        <end position="171"/>
    </location>
</feature>
<evidence type="ECO:0000313" key="3">
    <source>
        <dbReference type="Proteomes" id="UP001175271"/>
    </source>
</evidence>
<feature type="transmembrane region" description="Helical" evidence="1">
    <location>
        <begin position="111"/>
        <end position="138"/>
    </location>
</feature>
<proteinExistence type="predicted"/>
<sequence length="358" mass="41084">MPDSLDEAIALMRYSDFLSKMTVIVNKVDMYMSFVVLPLSLVILLLSAVSVPKSLTRTFCLHMSVQCLLASVYYMGTEIYKEIYTRNYSIVDDRYRKFADIWNSLLDPIRIVLKCFLSSSYLFFGTLTVVISYLGYCFPFGFQRLTKNRFIVALVIFSIYVLSLSSSLLRYTPMFFRFFDDLDSVSRHSFIIHKVANLIMRLSCYIIMLFAYGKSLHEIVVTFLRKSSLNSSSKEAYWTNLKAILIYCTAPNLLAAITIASDICDFVVEYYKDVSTGRTMGSWFVYRAVELELFASATINLRFCISFVTALIGLRDYRNGLIRSVHVLFRCCIPKNVRGRVRATPVQSVSLNVMTSHE</sequence>
<accession>A0AA39H7Y4</accession>
<keyword evidence="1" id="KW-0472">Membrane</keyword>
<dbReference type="Proteomes" id="UP001175271">
    <property type="component" value="Unassembled WGS sequence"/>
</dbReference>
<feature type="transmembrane region" description="Helical" evidence="1">
    <location>
        <begin position="30"/>
        <end position="51"/>
    </location>
</feature>
<organism evidence="2 3">
    <name type="scientific">Steinernema hermaphroditum</name>
    <dbReference type="NCBI Taxonomy" id="289476"/>
    <lineage>
        <taxon>Eukaryota</taxon>
        <taxon>Metazoa</taxon>
        <taxon>Ecdysozoa</taxon>
        <taxon>Nematoda</taxon>
        <taxon>Chromadorea</taxon>
        <taxon>Rhabditida</taxon>
        <taxon>Tylenchina</taxon>
        <taxon>Panagrolaimomorpha</taxon>
        <taxon>Strongyloidoidea</taxon>
        <taxon>Steinernematidae</taxon>
        <taxon>Steinernema</taxon>
    </lineage>
</organism>
<protein>
    <submittedName>
        <fullName evidence="2">Uncharacterized protein</fullName>
    </submittedName>
</protein>
<feature type="transmembrane region" description="Helical" evidence="1">
    <location>
        <begin position="58"/>
        <end position="76"/>
    </location>
</feature>
<evidence type="ECO:0000256" key="1">
    <source>
        <dbReference type="SAM" id="Phobius"/>
    </source>
</evidence>
<gene>
    <name evidence="2" type="ORF">QR680_015516</name>
</gene>
<keyword evidence="1" id="KW-1133">Transmembrane helix</keyword>
<reference evidence="2" key="1">
    <citation type="submission" date="2023-06" db="EMBL/GenBank/DDBJ databases">
        <title>Genomic analysis of the entomopathogenic nematode Steinernema hermaphroditum.</title>
        <authorList>
            <person name="Schwarz E.M."/>
            <person name="Heppert J.K."/>
            <person name="Baniya A."/>
            <person name="Schwartz H.T."/>
            <person name="Tan C.-H."/>
            <person name="Antoshechkin I."/>
            <person name="Sternberg P.W."/>
            <person name="Goodrich-Blair H."/>
            <person name="Dillman A.R."/>
        </authorList>
    </citation>
    <scope>NUCLEOTIDE SEQUENCE</scope>
    <source>
        <strain evidence="2">PS9179</strain>
        <tissue evidence="2">Whole animal</tissue>
    </source>
</reference>
<keyword evidence="3" id="KW-1185">Reference proteome</keyword>
<dbReference type="EMBL" id="JAUCMV010000004">
    <property type="protein sequence ID" value="KAK0400913.1"/>
    <property type="molecule type" value="Genomic_DNA"/>
</dbReference>
<comment type="caution">
    <text evidence="2">The sequence shown here is derived from an EMBL/GenBank/DDBJ whole genome shotgun (WGS) entry which is preliminary data.</text>
</comment>
<dbReference type="AlphaFoldDB" id="A0AA39H7Y4"/>
<name>A0AA39H7Y4_9BILA</name>